<protein>
    <submittedName>
        <fullName evidence="2">Uncharacterized protein</fullName>
    </submittedName>
</protein>
<evidence type="ECO:0000313" key="3">
    <source>
        <dbReference type="Proteomes" id="UP000824596"/>
    </source>
</evidence>
<comment type="caution">
    <text evidence="2">The sequence shown here is derived from an EMBL/GenBank/DDBJ whole genome shotgun (WGS) entry which is preliminary data.</text>
</comment>
<reference evidence="2" key="1">
    <citation type="submission" date="2021-09" db="EMBL/GenBank/DDBJ databases">
        <title>A high-quality genome of the endoparasitic fungus Hirsutella rhossiliensis with a comparison of Hirsutella genomes reveals transposable elements contributing to genome size variation.</title>
        <authorList>
            <person name="Lin R."/>
            <person name="Jiao Y."/>
            <person name="Sun X."/>
            <person name="Ling J."/>
            <person name="Xie B."/>
            <person name="Cheng X."/>
        </authorList>
    </citation>
    <scope>NUCLEOTIDE SEQUENCE</scope>
    <source>
        <strain evidence="2">HR02</strain>
    </source>
</reference>
<proteinExistence type="predicted"/>
<dbReference type="RefSeq" id="XP_044715156.1">
    <property type="nucleotide sequence ID" value="XM_044869603.1"/>
</dbReference>
<dbReference type="GeneID" id="68360261"/>
<keyword evidence="3" id="KW-1185">Reference proteome</keyword>
<dbReference type="EMBL" id="JAIZPD010000019">
    <property type="protein sequence ID" value="KAH0957642.1"/>
    <property type="molecule type" value="Genomic_DNA"/>
</dbReference>
<dbReference type="Proteomes" id="UP000824596">
    <property type="component" value="Unassembled WGS sequence"/>
</dbReference>
<dbReference type="AlphaFoldDB" id="A0A9P8MR06"/>
<accession>A0A9P8MR06</accession>
<evidence type="ECO:0000313" key="2">
    <source>
        <dbReference type="EMBL" id="KAH0957642.1"/>
    </source>
</evidence>
<keyword evidence="1" id="KW-0732">Signal</keyword>
<sequence>MKFTQITALTALLAPVISALPADGVAKWQVEMKSTPCHWTVGGASEEQDLYLDKCREHCKTPDAEGGPFDGGHCTNVRIYQQYDKTVKKFSGDCKCFNGRAPAPGAPQFYNWETGAYVRTSTVPLS</sequence>
<evidence type="ECO:0000256" key="1">
    <source>
        <dbReference type="SAM" id="SignalP"/>
    </source>
</evidence>
<name>A0A9P8MR06_9HYPO</name>
<feature type="chain" id="PRO_5040515986" evidence="1">
    <location>
        <begin position="20"/>
        <end position="126"/>
    </location>
</feature>
<organism evidence="2 3">
    <name type="scientific">Hirsutella rhossiliensis</name>
    <dbReference type="NCBI Taxonomy" id="111463"/>
    <lineage>
        <taxon>Eukaryota</taxon>
        <taxon>Fungi</taxon>
        <taxon>Dikarya</taxon>
        <taxon>Ascomycota</taxon>
        <taxon>Pezizomycotina</taxon>
        <taxon>Sordariomycetes</taxon>
        <taxon>Hypocreomycetidae</taxon>
        <taxon>Hypocreales</taxon>
        <taxon>Ophiocordycipitaceae</taxon>
        <taxon>Hirsutella</taxon>
    </lineage>
</organism>
<gene>
    <name evidence="2" type="ORF">HRG_11133</name>
</gene>
<feature type="signal peptide" evidence="1">
    <location>
        <begin position="1"/>
        <end position="19"/>
    </location>
</feature>